<dbReference type="RefSeq" id="WP_110264004.1">
    <property type="nucleotide sequence ID" value="NZ_CAKZQT010000038.1"/>
</dbReference>
<dbReference type="GO" id="GO:0005737">
    <property type="term" value="C:cytoplasm"/>
    <property type="evidence" value="ECO:0007669"/>
    <property type="project" value="InterPro"/>
</dbReference>
<dbReference type="InterPro" id="IPR000397">
    <property type="entry name" value="Heat_shock_Hsp33"/>
</dbReference>
<reference evidence="6 7" key="1">
    <citation type="submission" date="2018-04" db="EMBL/GenBank/DDBJ databases">
        <title>Genomic Encyclopedia of Type Strains, Phase IV (KMG-IV): sequencing the most valuable type-strain genomes for metagenomic binning, comparative biology and taxonomic classification.</title>
        <authorList>
            <person name="Goeker M."/>
        </authorList>
    </citation>
    <scope>NUCLEOTIDE SEQUENCE [LARGE SCALE GENOMIC DNA]</scope>
    <source>
        <strain evidence="6 7">DSM 104150</strain>
    </source>
</reference>
<evidence type="ECO:0000256" key="2">
    <source>
        <dbReference type="ARBA" id="ARBA00022833"/>
    </source>
</evidence>
<dbReference type="Proteomes" id="UP000248330">
    <property type="component" value="Unassembled WGS sequence"/>
</dbReference>
<keyword evidence="2" id="KW-0862">Zinc</keyword>
<dbReference type="CDD" id="cd00498">
    <property type="entry name" value="Hsp33"/>
    <property type="match status" value="1"/>
</dbReference>
<dbReference type="OrthoDB" id="9793753at2"/>
<keyword evidence="4" id="KW-0143">Chaperone</keyword>
<proteinExistence type="predicted"/>
<dbReference type="PANTHER" id="PTHR30111:SF1">
    <property type="entry name" value="33 KDA CHAPERONIN"/>
    <property type="match status" value="1"/>
</dbReference>
<dbReference type="InterPro" id="IPR016153">
    <property type="entry name" value="Heat_shock_Hsp33_N"/>
</dbReference>
<evidence type="ECO:0000256" key="1">
    <source>
        <dbReference type="ARBA" id="ARBA00022490"/>
    </source>
</evidence>
<dbReference type="GO" id="GO:0044183">
    <property type="term" value="F:protein folding chaperone"/>
    <property type="evidence" value="ECO:0007669"/>
    <property type="project" value="TreeGrafter"/>
</dbReference>
<dbReference type="PANTHER" id="PTHR30111">
    <property type="entry name" value="33 KDA CHAPERONIN"/>
    <property type="match status" value="1"/>
</dbReference>
<dbReference type="Gene3D" id="3.55.30.10">
    <property type="entry name" value="Hsp33 domain"/>
    <property type="match status" value="1"/>
</dbReference>
<comment type="caution">
    <text evidence="6">The sequence shown here is derived from an EMBL/GenBank/DDBJ whole genome shotgun (WGS) entry which is preliminary data.</text>
</comment>
<dbReference type="Gene3D" id="3.90.1280.10">
    <property type="entry name" value="HSP33 redox switch-like"/>
    <property type="match status" value="1"/>
</dbReference>
<evidence type="ECO:0000256" key="5">
    <source>
        <dbReference type="ARBA" id="ARBA00023284"/>
    </source>
</evidence>
<dbReference type="PIRSF" id="PIRSF005261">
    <property type="entry name" value="Heat_shock_Hsp33"/>
    <property type="match status" value="1"/>
</dbReference>
<keyword evidence="5" id="KW-0676">Redox-active center</keyword>
<sequence length="288" mass="31652">MNQLTEFLFPDLGARGAIVEFDEGIDAMLGSRPYPPDVRRLVGQTVAAMPLLAANTKFRGRMSLQFQGKGDLKMLVAQIEADLQVRGMAKCAEQAAGDFAALMGDGLLGLLLEPERGDQNYQAMVAIQGGSLAAALEHYYASSEQIPSCMRLAAADGRIRGIVLQRLPLGEKHSSERNWEHLCALFATLGEAELARTDAATVLRRLFHAETLRLFEPQAVTLSCRCNRDSISAMLLSLGEDELEEHLQEHGRVDVTCEFCGRDYPFTGDDVRALMMQARTQPSNATRH</sequence>
<dbReference type="GO" id="GO:0051082">
    <property type="term" value="F:unfolded protein binding"/>
    <property type="evidence" value="ECO:0007669"/>
    <property type="project" value="InterPro"/>
</dbReference>
<dbReference type="InterPro" id="IPR023212">
    <property type="entry name" value="Hsp33_helix_hairpin_bin_dom_sf"/>
</dbReference>
<evidence type="ECO:0000256" key="3">
    <source>
        <dbReference type="ARBA" id="ARBA00023157"/>
    </source>
</evidence>
<protein>
    <submittedName>
        <fullName evidence="6">Molecular chaperone Hsp33</fullName>
    </submittedName>
</protein>
<dbReference type="EMBL" id="QICN01000002">
    <property type="protein sequence ID" value="PXV70331.1"/>
    <property type="molecule type" value="Genomic_DNA"/>
</dbReference>
<dbReference type="AlphaFoldDB" id="A0A318ECY9"/>
<keyword evidence="1" id="KW-0963">Cytoplasm</keyword>
<name>A0A318ECY9_9GAMM</name>
<evidence type="ECO:0000313" key="6">
    <source>
        <dbReference type="EMBL" id="PXV70331.1"/>
    </source>
</evidence>
<dbReference type="Pfam" id="PF01430">
    <property type="entry name" value="HSP33"/>
    <property type="match status" value="1"/>
</dbReference>
<dbReference type="GO" id="GO:0042026">
    <property type="term" value="P:protein refolding"/>
    <property type="evidence" value="ECO:0007669"/>
    <property type="project" value="TreeGrafter"/>
</dbReference>
<keyword evidence="3" id="KW-1015">Disulfide bond</keyword>
<evidence type="ECO:0000256" key="4">
    <source>
        <dbReference type="ARBA" id="ARBA00023186"/>
    </source>
</evidence>
<gene>
    <name evidence="6" type="ORF">C8D93_102183</name>
</gene>
<evidence type="ECO:0000313" key="7">
    <source>
        <dbReference type="Proteomes" id="UP000248330"/>
    </source>
</evidence>
<dbReference type="SUPFAM" id="SSF118352">
    <property type="entry name" value="HSP33 redox switch-like"/>
    <property type="match status" value="1"/>
</dbReference>
<organism evidence="6 7">
    <name type="scientific">Sinimarinibacterium flocculans</name>
    <dbReference type="NCBI Taxonomy" id="985250"/>
    <lineage>
        <taxon>Bacteria</taxon>
        <taxon>Pseudomonadati</taxon>
        <taxon>Pseudomonadota</taxon>
        <taxon>Gammaproteobacteria</taxon>
        <taxon>Nevskiales</taxon>
        <taxon>Nevskiaceae</taxon>
        <taxon>Sinimarinibacterium</taxon>
    </lineage>
</organism>
<dbReference type="Gene3D" id="1.10.287.480">
    <property type="entry name" value="helix hairpin bin"/>
    <property type="match status" value="1"/>
</dbReference>
<keyword evidence="7" id="KW-1185">Reference proteome</keyword>
<accession>A0A318ECY9</accession>
<dbReference type="InterPro" id="IPR016154">
    <property type="entry name" value="Heat_shock_Hsp33_C"/>
</dbReference>
<dbReference type="SUPFAM" id="SSF64397">
    <property type="entry name" value="Hsp33 domain"/>
    <property type="match status" value="1"/>
</dbReference>